<dbReference type="EMBL" id="BNBT01000017">
    <property type="protein sequence ID" value="GHE48850.1"/>
    <property type="molecule type" value="Genomic_DNA"/>
</dbReference>
<protein>
    <submittedName>
        <fullName evidence="2">Uncharacterized protein</fullName>
    </submittedName>
</protein>
<evidence type="ECO:0000256" key="1">
    <source>
        <dbReference type="SAM" id="MobiDB-lite"/>
    </source>
</evidence>
<reference evidence="2" key="2">
    <citation type="submission" date="2020-09" db="EMBL/GenBank/DDBJ databases">
        <authorList>
            <person name="Sun Q."/>
            <person name="Ohkuma M."/>
        </authorList>
    </citation>
    <scope>NUCLEOTIDE SEQUENCE</scope>
    <source>
        <strain evidence="2">JCM 4784</strain>
    </source>
</reference>
<accession>A0A918ZGR4</accession>
<keyword evidence="3" id="KW-1185">Reference proteome</keyword>
<dbReference type="Proteomes" id="UP000608024">
    <property type="component" value="Unassembled WGS sequence"/>
</dbReference>
<sequence>MWGSAPRGARTSCAGRRARLGPTTAAPRWPTGALPNRLPRGGSSGQSPLCGAAPDSRLPVGHAPAPAYRYDGFRRDGFRHDAYRYDGFRYDAFRNPAQGQ</sequence>
<proteinExistence type="predicted"/>
<evidence type="ECO:0000313" key="3">
    <source>
        <dbReference type="Proteomes" id="UP000608024"/>
    </source>
</evidence>
<gene>
    <name evidence="2" type="ORF">GCM10018785_18060</name>
</gene>
<dbReference type="AlphaFoldDB" id="A0A918ZGR4"/>
<reference evidence="2" key="1">
    <citation type="journal article" date="2014" name="Int. J. Syst. Evol. Microbiol.">
        <title>Complete genome sequence of Corynebacterium casei LMG S-19264T (=DSM 44701T), isolated from a smear-ripened cheese.</title>
        <authorList>
            <consortium name="US DOE Joint Genome Institute (JGI-PGF)"/>
            <person name="Walter F."/>
            <person name="Albersmeier A."/>
            <person name="Kalinowski J."/>
            <person name="Ruckert C."/>
        </authorList>
    </citation>
    <scope>NUCLEOTIDE SEQUENCE</scope>
    <source>
        <strain evidence="2">JCM 4784</strain>
    </source>
</reference>
<evidence type="ECO:0000313" key="2">
    <source>
        <dbReference type="EMBL" id="GHE48850.1"/>
    </source>
</evidence>
<comment type="caution">
    <text evidence="2">The sequence shown here is derived from an EMBL/GenBank/DDBJ whole genome shotgun (WGS) entry which is preliminary data.</text>
</comment>
<feature type="region of interest" description="Disordered" evidence="1">
    <location>
        <begin position="1"/>
        <end position="67"/>
    </location>
</feature>
<name>A0A918ZGR4_9ACTN</name>
<organism evidence="2 3">
    <name type="scientific">Streptomyces longispororuber</name>
    <dbReference type="NCBI Taxonomy" id="68230"/>
    <lineage>
        <taxon>Bacteria</taxon>
        <taxon>Bacillati</taxon>
        <taxon>Actinomycetota</taxon>
        <taxon>Actinomycetes</taxon>
        <taxon>Kitasatosporales</taxon>
        <taxon>Streptomycetaceae</taxon>
        <taxon>Streptomyces</taxon>
    </lineage>
</organism>